<dbReference type="GO" id="GO:0005576">
    <property type="term" value="C:extracellular region"/>
    <property type="evidence" value="ECO:0007669"/>
    <property type="project" value="UniProtKB-SubCell"/>
</dbReference>
<evidence type="ECO:0000256" key="17">
    <source>
        <dbReference type="SAM" id="SignalP"/>
    </source>
</evidence>
<dbReference type="Proteomes" id="UP000002668">
    <property type="component" value="Genome"/>
</dbReference>
<dbReference type="GO" id="GO:0098552">
    <property type="term" value="C:side of membrane"/>
    <property type="evidence" value="ECO:0007669"/>
    <property type="project" value="UniProtKB-KW"/>
</dbReference>
<keyword evidence="8 15" id="KW-0479">Metal-binding</keyword>
<dbReference type="OMA" id="LNIQCIC"/>
<sequence>MLRSSIITAVAAFGASALAQGNLLSQIPQCAQTCFGNNVGSCGPLDIACICGNSAVINTVSCCVFATCPESDIQSTIGFATNLCNLQNVQVDTTPDCPANNNGTATGPGNSTSTLPGSNTNGSSPSPSPGQSSSAAAPLQQASVGLGLGAIVALLFAYL</sequence>
<evidence type="ECO:0000256" key="15">
    <source>
        <dbReference type="PROSITE-ProRule" id="PRU01356"/>
    </source>
</evidence>
<dbReference type="GO" id="GO:0005886">
    <property type="term" value="C:plasma membrane"/>
    <property type="evidence" value="ECO:0007669"/>
    <property type="project" value="UniProtKB-SubCell"/>
</dbReference>
<evidence type="ECO:0000256" key="3">
    <source>
        <dbReference type="ARBA" id="ARBA00010031"/>
    </source>
</evidence>
<dbReference type="AlphaFoldDB" id="E4ZG79"/>
<keyword evidence="6 15" id="KW-0349">Heme</keyword>
<accession>E4ZG79</accession>
<evidence type="ECO:0000256" key="13">
    <source>
        <dbReference type="ARBA" id="ARBA00023180"/>
    </source>
</evidence>
<feature type="binding site" description="axial binding residue" evidence="15">
    <location>
        <position position="46"/>
    </location>
    <ligand>
        <name>heme</name>
        <dbReference type="ChEBI" id="CHEBI:30413"/>
    </ligand>
    <ligandPart>
        <name>Fe</name>
        <dbReference type="ChEBI" id="CHEBI:18248"/>
    </ligandPart>
</feature>
<feature type="chain" id="PRO_5003194666" description="CFEM domain-containing protein" evidence="17">
    <location>
        <begin position="20"/>
        <end position="159"/>
    </location>
</feature>
<feature type="disulfide bond" evidence="15">
    <location>
        <begin position="51"/>
        <end position="84"/>
    </location>
</feature>
<keyword evidence="5" id="KW-0964">Secreted</keyword>
<evidence type="ECO:0000313" key="19">
    <source>
        <dbReference type="EMBL" id="CBX90299.1"/>
    </source>
</evidence>
<dbReference type="InterPro" id="IPR008427">
    <property type="entry name" value="Extracellular_membr_CFEM_dom"/>
</dbReference>
<feature type="signal peptide" evidence="17">
    <location>
        <begin position="1"/>
        <end position="19"/>
    </location>
</feature>
<evidence type="ECO:0000256" key="6">
    <source>
        <dbReference type="ARBA" id="ARBA00022617"/>
    </source>
</evidence>
<name>E4ZG79_LEPMJ</name>
<keyword evidence="9 17" id="KW-0732">Signal</keyword>
<keyword evidence="13" id="KW-0325">Glycoprotein</keyword>
<evidence type="ECO:0000313" key="20">
    <source>
        <dbReference type="Proteomes" id="UP000002668"/>
    </source>
</evidence>
<comment type="caution">
    <text evidence="15">Lacks conserved residue(s) required for the propagation of feature annotation.</text>
</comment>
<keyword evidence="4" id="KW-1003">Cell membrane</keyword>
<keyword evidence="10 15" id="KW-0408">Iron</keyword>
<dbReference type="OrthoDB" id="3065412at2759"/>
<gene>
    <name evidence="19" type="ORF">LEMA_P064250.1</name>
</gene>
<keyword evidence="7" id="KW-0336">GPI-anchor</keyword>
<dbReference type="GeneID" id="13291661"/>
<dbReference type="EMBL" id="FP929064">
    <property type="protein sequence ID" value="CBX90299.1"/>
    <property type="molecule type" value="Genomic_DNA"/>
</dbReference>
<evidence type="ECO:0000256" key="7">
    <source>
        <dbReference type="ARBA" id="ARBA00022622"/>
    </source>
</evidence>
<reference evidence="20" key="1">
    <citation type="journal article" date="2011" name="Nat. Commun.">
        <title>Effector diversification within compartments of the Leptosphaeria maculans genome affected by Repeat-Induced Point mutations.</title>
        <authorList>
            <person name="Rouxel T."/>
            <person name="Grandaubert J."/>
            <person name="Hane J.K."/>
            <person name="Hoede C."/>
            <person name="van de Wouw A.P."/>
            <person name="Couloux A."/>
            <person name="Dominguez V."/>
            <person name="Anthouard V."/>
            <person name="Bally P."/>
            <person name="Bourras S."/>
            <person name="Cozijnsen A.J."/>
            <person name="Ciuffetti L.M."/>
            <person name="Degrave A."/>
            <person name="Dilmaghani A."/>
            <person name="Duret L."/>
            <person name="Fudal I."/>
            <person name="Goodwin S.B."/>
            <person name="Gout L."/>
            <person name="Glaser N."/>
            <person name="Linglin J."/>
            <person name="Kema G.H.J."/>
            <person name="Lapalu N."/>
            <person name="Lawrence C.B."/>
            <person name="May K."/>
            <person name="Meyer M."/>
            <person name="Ollivier B."/>
            <person name="Poulain J."/>
            <person name="Schoch C.L."/>
            <person name="Simon A."/>
            <person name="Spatafora J.W."/>
            <person name="Stachowiak A."/>
            <person name="Turgeon B.G."/>
            <person name="Tyler B.M."/>
            <person name="Vincent D."/>
            <person name="Weissenbach J."/>
            <person name="Amselem J."/>
            <person name="Quesneville H."/>
            <person name="Oliver R.P."/>
            <person name="Wincker P."/>
            <person name="Balesdent M.-H."/>
            <person name="Howlett B.J."/>
        </authorList>
    </citation>
    <scope>NUCLEOTIDE SEQUENCE [LARGE SCALE GENOMIC DNA]</scope>
    <source>
        <strain evidence="20">JN3 / isolate v23.1.3 / race Av1-4-5-6-7-8</strain>
    </source>
</reference>
<keyword evidence="12 15" id="KW-1015">Disulfide bond</keyword>
<dbReference type="PROSITE" id="PS52012">
    <property type="entry name" value="CFEM"/>
    <property type="match status" value="1"/>
</dbReference>
<proteinExistence type="inferred from homology"/>
<dbReference type="InterPro" id="IPR051735">
    <property type="entry name" value="CFEM_domain"/>
</dbReference>
<evidence type="ECO:0000256" key="10">
    <source>
        <dbReference type="ARBA" id="ARBA00023004"/>
    </source>
</evidence>
<feature type="compositionally biased region" description="Low complexity" evidence="16">
    <location>
        <begin position="123"/>
        <end position="136"/>
    </location>
</feature>
<comment type="subcellular location">
    <subcellularLocation>
        <location evidence="1">Cell membrane</location>
        <topology evidence="1">Lipid-anchor</topology>
        <topology evidence="1">GPI-anchor</topology>
    </subcellularLocation>
    <subcellularLocation>
        <location evidence="2">Secreted</location>
    </subcellularLocation>
</comment>
<dbReference type="RefSeq" id="XP_003833664.1">
    <property type="nucleotide sequence ID" value="XM_003833616.1"/>
</dbReference>
<protein>
    <recommendedName>
        <fullName evidence="18">CFEM domain-containing protein</fullName>
    </recommendedName>
</protein>
<feature type="compositionally biased region" description="Low complexity" evidence="16">
    <location>
        <begin position="98"/>
        <end position="114"/>
    </location>
</feature>
<evidence type="ECO:0000256" key="1">
    <source>
        <dbReference type="ARBA" id="ARBA00004609"/>
    </source>
</evidence>
<evidence type="ECO:0000256" key="9">
    <source>
        <dbReference type="ARBA" id="ARBA00022729"/>
    </source>
</evidence>
<evidence type="ECO:0000256" key="2">
    <source>
        <dbReference type="ARBA" id="ARBA00004613"/>
    </source>
</evidence>
<evidence type="ECO:0000256" key="4">
    <source>
        <dbReference type="ARBA" id="ARBA00022475"/>
    </source>
</evidence>
<feature type="region of interest" description="Disordered" evidence="16">
    <location>
        <begin position="97"/>
        <end position="136"/>
    </location>
</feature>
<dbReference type="PANTHER" id="PTHR37928">
    <property type="entry name" value="CFEM DOMAIN PROTEIN (AFU_ORTHOLOGUE AFUA_6G14090)"/>
    <property type="match status" value="1"/>
</dbReference>
<organism evidence="19 20">
    <name type="scientific">Leptosphaeria maculans (strain JN3 / isolate v23.1.3 / race Av1-4-5-6-7-8)</name>
    <name type="common">Blackleg fungus</name>
    <name type="synonym">Phoma lingam</name>
    <dbReference type="NCBI Taxonomy" id="985895"/>
    <lineage>
        <taxon>Eukaryota</taxon>
        <taxon>Fungi</taxon>
        <taxon>Dikarya</taxon>
        <taxon>Ascomycota</taxon>
        <taxon>Pezizomycotina</taxon>
        <taxon>Dothideomycetes</taxon>
        <taxon>Pleosporomycetidae</taxon>
        <taxon>Pleosporales</taxon>
        <taxon>Pleosporineae</taxon>
        <taxon>Leptosphaeriaceae</taxon>
        <taxon>Plenodomus</taxon>
        <taxon>Plenodomus lingam/Leptosphaeria maculans species complex</taxon>
    </lineage>
</organism>
<dbReference type="STRING" id="985895.E4ZG79"/>
<dbReference type="VEuPathDB" id="FungiDB:LEMA_P064250.1"/>
<dbReference type="Pfam" id="PF05730">
    <property type="entry name" value="CFEM"/>
    <property type="match status" value="1"/>
</dbReference>
<keyword evidence="14" id="KW-0449">Lipoprotein</keyword>
<evidence type="ECO:0000256" key="14">
    <source>
        <dbReference type="ARBA" id="ARBA00023288"/>
    </source>
</evidence>
<comment type="similarity">
    <text evidence="3">Belongs to the RBT5 family.</text>
</comment>
<evidence type="ECO:0000256" key="12">
    <source>
        <dbReference type="ARBA" id="ARBA00023157"/>
    </source>
</evidence>
<evidence type="ECO:0000256" key="16">
    <source>
        <dbReference type="SAM" id="MobiDB-lite"/>
    </source>
</evidence>
<evidence type="ECO:0000259" key="18">
    <source>
        <dbReference type="PROSITE" id="PS52012"/>
    </source>
</evidence>
<feature type="domain" description="CFEM" evidence="18">
    <location>
        <begin position="2"/>
        <end position="112"/>
    </location>
</feature>
<evidence type="ECO:0000256" key="5">
    <source>
        <dbReference type="ARBA" id="ARBA00022525"/>
    </source>
</evidence>
<dbReference type="GO" id="GO:0046872">
    <property type="term" value="F:metal ion binding"/>
    <property type="evidence" value="ECO:0007669"/>
    <property type="project" value="UniProtKB-UniRule"/>
</dbReference>
<dbReference type="InParanoid" id="E4ZG79"/>
<feature type="disulfide bond" evidence="15">
    <location>
        <begin position="42"/>
        <end position="49"/>
    </location>
</feature>
<evidence type="ECO:0000256" key="11">
    <source>
        <dbReference type="ARBA" id="ARBA00023136"/>
    </source>
</evidence>
<dbReference type="PANTHER" id="PTHR37928:SF2">
    <property type="entry name" value="GPI ANCHORED CFEM DOMAIN PROTEIN (AFU_ORTHOLOGUE AFUA_6G10580)"/>
    <property type="match status" value="1"/>
</dbReference>
<keyword evidence="11" id="KW-0472">Membrane</keyword>
<dbReference type="SMART" id="SM00747">
    <property type="entry name" value="CFEM"/>
    <property type="match status" value="1"/>
</dbReference>
<keyword evidence="20" id="KW-1185">Reference proteome</keyword>
<evidence type="ECO:0000256" key="8">
    <source>
        <dbReference type="ARBA" id="ARBA00022723"/>
    </source>
</evidence>
<dbReference type="HOGENOM" id="CLU_063084_1_3_1"/>